<dbReference type="Gene3D" id="1.10.10.60">
    <property type="entry name" value="Homeodomain-like"/>
    <property type="match status" value="1"/>
</dbReference>
<keyword evidence="3" id="KW-0804">Transcription</keyword>
<dbReference type="PATRIC" id="fig|1618207.4.peg.2999"/>
<dbReference type="Gene3D" id="1.10.357.10">
    <property type="entry name" value="Tetracycline Repressor, domain 2"/>
    <property type="match status" value="1"/>
</dbReference>
<dbReference type="SUPFAM" id="SSF48498">
    <property type="entry name" value="Tetracyclin repressor-like, C-terminal domain"/>
    <property type="match status" value="1"/>
</dbReference>
<dbReference type="KEGG" id="ari:UM93_14725"/>
<evidence type="ECO:0000256" key="3">
    <source>
        <dbReference type="ARBA" id="ARBA00023163"/>
    </source>
</evidence>
<accession>A0A0D4C3P0</accession>
<dbReference type="InterPro" id="IPR001647">
    <property type="entry name" value="HTH_TetR"/>
</dbReference>
<evidence type="ECO:0000256" key="1">
    <source>
        <dbReference type="ARBA" id="ARBA00023015"/>
    </source>
</evidence>
<dbReference type="Pfam" id="PF16925">
    <property type="entry name" value="TetR_C_13"/>
    <property type="match status" value="1"/>
</dbReference>
<sequence length="207" mass="22828">MEGEPSRVADVTDRRMLRGSRSRQLVLSAAVDIASLESLEQLSFGRLATATGLSKAGVQGLFVSKESLQLAAIDHAHQQIIDFVVRPALTKPRGVARLRALIERWIDYAERPLFAGGCFQVANLAEYDSRPGPLRDALVRAQQDWIDLLAAELAEAVRQEQIAAIDPELTAFQIDALLRSANTSLRLGDHSIIDKVHRVIEAFLLRP</sequence>
<evidence type="ECO:0000313" key="6">
    <source>
        <dbReference type="EMBL" id="AJT43169.1"/>
    </source>
</evidence>
<proteinExistence type="predicted"/>
<name>A0A0D4C3P0_9MICC</name>
<dbReference type="Proteomes" id="UP000061839">
    <property type="component" value="Chromosome"/>
</dbReference>
<gene>
    <name evidence="6" type="ORF">UM93_14725</name>
</gene>
<dbReference type="PANTHER" id="PTHR47506:SF6">
    <property type="entry name" value="HTH-TYPE TRANSCRIPTIONAL REPRESSOR NEMR"/>
    <property type="match status" value="1"/>
</dbReference>
<dbReference type="InterPro" id="IPR036271">
    <property type="entry name" value="Tet_transcr_reg_TetR-rel_C_sf"/>
</dbReference>
<reference evidence="6 7" key="1">
    <citation type="journal article" date="2015" name="Genome Announc.">
        <title>Complete Genome Sequencing of Protease-Producing Novel Arthrobacter sp. Strain IHBB 11108 Using PacBio Single-Molecule Real-Time Sequencing Technology.</title>
        <authorList>
            <person name="Kiran S."/>
            <person name="Swarnkar M.K."/>
            <person name="Pal M."/>
            <person name="Thakur R."/>
            <person name="Tewari R."/>
            <person name="Singh A.K."/>
            <person name="Gulati A."/>
        </authorList>
    </citation>
    <scope>NUCLEOTIDE SEQUENCE [LARGE SCALE GENOMIC DNA]</scope>
    <source>
        <strain evidence="6 7">IHBB 11108</strain>
    </source>
</reference>
<dbReference type="STRING" id="1618207.UM93_14725"/>
<evidence type="ECO:0000256" key="4">
    <source>
        <dbReference type="PROSITE-ProRule" id="PRU00335"/>
    </source>
</evidence>
<dbReference type="AlphaFoldDB" id="A0A0D4C3P0"/>
<keyword evidence="1" id="KW-0805">Transcription regulation</keyword>
<evidence type="ECO:0000313" key="7">
    <source>
        <dbReference type="Proteomes" id="UP000061839"/>
    </source>
</evidence>
<evidence type="ECO:0000259" key="5">
    <source>
        <dbReference type="PROSITE" id="PS50977"/>
    </source>
</evidence>
<dbReference type="InterPro" id="IPR009057">
    <property type="entry name" value="Homeodomain-like_sf"/>
</dbReference>
<dbReference type="InterPro" id="IPR011075">
    <property type="entry name" value="TetR_C"/>
</dbReference>
<protein>
    <submittedName>
        <fullName evidence="6">Transcriptional regulator</fullName>
    </submittedName>
</protein>
<organism evidence="6 7">
    <name type="scientific">Psychromicrobium lacuslunae</name>
    <dbReference type="NCBI Taxonomy" id="1618207"/>
    <lineage>
        <taxon>Bacteria</taxon>
        <taxon>Bacillati</taxon>
        <taxon>Actinomycetota</taxon>
        <taxon>Actinomycetes</taxon>
        <taxon>Micrococcales</taxon>
        <taxon>Micrococcaceae</taxon>
        <taxon>Psychromicrobium</taxon>
    </lineage>
</organism>
<dbReference type="SUPFAM" id="SSF46689">
    <property type="entry name" value="Homeodomain-like"/>
    <property type="match status" value="1"/>
</dbReference>
<feature type="DNA-binding region" description="H-T-H motif" evidence="4">
    <location>
        <begin position="43"/>
        <end position="62"/>
    </location>
</feature>
<feature type="domain" description="HTH tetR-type" evidence="5">
    <location>
        <begin position="20"/>
        <end position="80"/>
    </location>
</feature>
<evidence type="ECO:0000256" key="2">
    <source>
        <dbReference type="ARBA" id="ARBA00023125"/>
    </source>
</evidence>
<keyword evidence="2 4" id="KW-0238">DNA-binding</keyword>
<keyword evidence="7" id="KW-1185">Reference proteome</keyword>
<dbReference type="PROSITE" id="PS50977">
    <property type="entry name" value="HTH_TETR_2"/>
    <property type="match status" value="1"/>
</dbReference>
<dbReference type="RefSeq" id="WP_234399326.1">
    <property type="nucleotide sequence ID" value="NZ_CP011005.1"/>
</dbReference>
<dbReference type="GO" id="GO:0003677">
    <property type="term" value="F:DNA binding"/>
    <property type="evidence" value="ECO:0007669"/>
    <property type="project" value="UniProtKB-UniRule"/>
</dbReference>
<dbReference type="EMBL" id="CP011005">
    <property type="protein sequence ID" value="AJT43169.1"/>
    <property type="molecule type" value="Genomic_DNA"/>
</dbReference>
<dbReference type="PANTHER" id="PTHR47506">
    <property type="entry name" value="TRANSCRIPTIONAL REGULATORY PROTEIN"/>
    <property type="match status" value="1"/>
</dbReference>
<dbReference type="HOGENOM" id="CLU_069356_4_1_11"/>